<proteinExistence type="inferred from homology"/>
<dbReference type="GO" id="GO:0046872">
    <property type="term" value="F:metal ion binding"/>
    <property type="evidence" value="ECO:0007669"/>
    <property type="project" value="UniProtKB-UniRule"/>
</dbReference>
<dbReference type="InterPro" id="IPR027057">
    <property type="entry name" value="CAXX_Prtase_1"/>
</dbReference>
<comment type="subcellular location">
    <subcellularLocation>
        <location evidence="1 15">Endoplasmic reticulum membrane</location>
        <topology evidence="1 15">Multi-pass membrane protein</topology>
    </subcellularLocation>
</comment>
<organism evidence="18 19">
    <name type="scientific">Cerrena zonata</name>
    <dbReference type="NCBI Taxonomy" id="2478898"/>
    <lineage>
        <taxon>Eukaryota</taxon>
        <taxon>Fungi</taxon>
        <taxon>Dikarya</taxon>
        <taxon>Basidiomycota</taxon>
        <taxon>Agaricomycotina</taxon>
        <taxon>Agaricomycetes</taxon>
        <taxon>Polyporales</taxon>
        <taxon>Cerrenaceae</taxon>
        <taxon>Cerrena</taxon>
    </lineage>
</organism>
<evidence type="ECO:0000313" key="18">
    <source>
        <dbReference type="EMBL" id="KAK7682061.1"/>
    </source>
</evidence>
<evidence type="ECO:0000256" key="4">
    <source>
        <dbReference type="ARBA" id="ARBA00022723"/>
    </source>
</evidence>
<keyword evidence="3 15" id="KW-0812">Transmembrane</keyword>
<evidence type="ECO:0000256" key="8">
    <source>
        <dbReference type="ARBA" id="ARBA00022989"/>
    </source>
</evidence>
<evidence type="ECO:0000256" key="5">
    <source>
        <dbReference type="ARBA" id="ARBA00022801"/>
    </source>
</evidence>
<evidence type="ECO:0000256" key="13">
    <source>
        <dbReference type="PIRSR" id="PIRSR627057-1"/>
    </source>
</evidence>
<feature type="transmembrane region" description="Helical" evidence="15">
    <location>
        <begin position="125"/>
        <end position="154"/>
    </location>
</feature>
<comment type="function">
    <text evidence="15">Proteolytically removes the C-terminal three residues of farnesylated proteins.</text>
</comment>
<evidence type="ECO:0000256" key="12">
    <source>
        <dbReference type="ARBA" id="ARBA00060927"/>
    </source>
</evidence>
<keyword evidence="2 15" id="KW-0645">Protease</keyword>
<feature type="active site" description="Proton donor" evidence="13">
    <location>
        <position position="390"/>
    </location>
</feature>
<protein>
    <recommendedName>
        <fullName evidence="15">CAAX prenyl protease</fullName>
        <ecNumber evidence="15">3.4.24.84</ecNumber>
    </recommendedName>
</protein>
<dbReference type="AlphaFoldDB" id="A0AAW0FMJ8"/>
<dbReference type="EC" id="3.4.24.84" evidence="15"/>
<sequence>MDILHNQLAVVQRQLAFVATDPIDWKFYVQVFSWSVCLFESYLVVRQYPLYSKPAPPQVLSAHFDQEAFQKSQQYGKDKAKFALISGLYKQAVDSLILHFGFYAWSWNVAGNIITKFGYTSEYEITQSIAFVVVLFLISSLPTLPVSLYQTFVLEEKHGFNKTTPLLFFTDLIKGWAIGFAIGTPFLGGFLYVFKWAGDRFVPWLMAFLITFQMTMVFLYPTVIQPLFNKLSPLPEGELKSRIESLAKELQFPLKHLYEIDGSKRSSHSNAYFFGLPWSKHIVIFDTLIKQSNAGEVEAILAHELGHWYYMHPSKMLVVSQFHIFTILALFPAFMHAPLFLRAFDFSKEVAAQPPTILAFLLFQMILTPLEAVVGIGMNAVSRKFEYEADRFACELQDKIKTEDAKDLSDRLGKALIAIHVKNLSTVWVDWLYSAYHHSHPTLTERLKALEEYKSTASKKEL</sequence>
<comment type="cofactor">
    <cofactor evidence="14 15">
        <name>Zn(2+)</name>
        <dbReference type="ChEBI" id="CHEBI:29105"/>
    </cofactor>
    <text evidence="14 15">Binds 1 zinc ion per subunit.</text>
</comment>
<keyword evidence="6 15" id="KW-0256">Endoplasmic reticulum</keyword>
<feature type="binding site" evidence="14">
    <location>
        <position position="303"/>
    </location>
    <ligand>
        <name>Zn(2+)</name>
        <dbReference type="ChEBI" id="CHEBI:29105"/>
        <note>catalytic</note>
    </ligand>
</feature>
<evidence type="ECO:0000313" key="19">
    <source>
        <dbReference type="Proteomes" id="UP001385951"/>
    </source>
</evidence>
<evidence type="ECO:0000256" key="3">
    <source>
        <dbReference type="ARBA" id="ARBA00022692"/>
    </source>
</evidence>
<evidence type="ECO:0000256" key="15">
    <source>
        <dbReference type="RuleBase" id="RU366005"/>
    </source>
</evidence>
<feature type="transmembrane region" description="Helical" evidence="15">
    <location>
        <begin position="201"/>
        <end position="220"/>
    </location>
</feature>
<feature type="transmembrane region" description="Helical" evidence="15">
    <location>
        <begin position="175"/>
        <end position="195"/>
    </location>
</feature>
<dbReference type="Pfam" id="PF01435">
    <property type="entry name" value="Peptidase_M48"/>
    <property type="match status" value="1"/>
</dbReference>
<feature type="binding site" evidence="14">
    <location>
        <position position="386"/>
    </location>
    <ligand>
        <name>Zn(2+)</name>
        <dbReference type="ChEBI" id="CHEBI:29105"/>
        <note>catalytic</note>
    </ligand>
</feature>
<evidence type="ECO:0000256" key="2">
    <source>
        <dbReference type="ARBA" id="ARBA00022670"/>
    </source>
</evidence>
<keyword evidence="7 14" id="KW-0862">Zinc</keyword>
<dbReference type="GO" id="GO:0071586">
    <property type="term" value="P:CAAX-box protein processing"/>
    <property type="evidence" value="ECO:0007669"/>
    <property type="project" value="UniProtKB-UniRule"/>
</dbReference>
<dbReference type="Proteomes" id="UP001385951">
    <property type="component" value="Unassembled WGS sequence"/>
</dbReference>
<evidence type="ECO:0000256" key="7">
    <source>
        <dbReference type="ARBA" id="ARBA00022833"/>
    </source>
</evidence>
<evidence type="ECO:0000256" key="10">
    <source>
        <dbReference type="ARBA" id="ARBA00023136"/>
    </source>
</evidence>
<reference evidence="18 19" key="1">
    <citation type="submission" date="2022-09" db="EMBL/GenBank/DDBJ databases">
        <authorList>
            <person name="Palmer J.M."/>
        </authorList>
    </citation>
    <scope>NUCLEOTIDE SEQUENCE [LARGE SCALE GENOMIC DNA]</scope>
    <source>
        <strain evidence="18 19">DSM 7382</strain>
    </source>
</reference>
<gene>
    <name evidence="18" type="ORF">QCA50_015025</name>
</gene>
<name>A0AAW0FMJ8_9APHY</name>
<keyword evidence="10 15" id="KW-0472">Membrane</keyword>
<evidence type="ECO:0000256" key="1">
    <source>
        <dbReference type="ARBA" id="ARBA00004477"/>
    </source>
</evidence>
<accession>A0AAW0FMJ8</accession>
<feature type="binding site" evidence="14">
    <location>
        <position position="307"/>
    </location>
    <ligand>
        <name>Zn(2+)</name>
        <dbReference type="ChEBI" id="CHEBI:29105"/>
        <note>catalytic</note>
    </ligand>
</feature>
<keyword evidence="4 14" id="KW-0479">Metal-binding</keyword>
<keyword evidence="5 15" id="KW-0378">Hydrolase</keyword>
<evidence type="ECO:0000256" key="11">
    <source>
        <dbReference type="ARBA" id="ARBA00044456"/>
    </source>
</evidence>
<dbReference type="GO" id="GO:0004222">
    <property type="term" value="F:metalloendopeptidase activity"/>
    <property type="evidence" value="ECO:0007669"/>
    <property type="project" value="UniProtKB-UniRule"/>
</dbReference>
<evidence type="ECO:0000256" key="6">
    <source>
        <dbReference type="ARBA" id="ARBA00022824"/>
    </source>
</evidence>
<dbReference type="InterPro" id="IPR001915">
    <property type="entry name" value="Peptidase_M48"/>
</dbReference>
<comment type="similarity">
    <text evidence="12 15">Belongs to the peptidase M48A family.</text>
</comment>
<feature type="domain" description="Peptidase M48" evidence="16">
    <location>
        <begin position="233"/>
        <end position="453"/>
    </location>
</feature>
<feature type="active site" evidence="13">
    <location>
        <position position="304"/>
    </location>
</feature>
<dbReference type="FunFam" id="3.30.2010.10:FF:000002">
    <property type="entry name" value="CAAX prenyl protease"/>
    <property type="match status" value="1"/>
</dbReference>
<dbReference type="Pfam" id="PF16491">
    <property type="entry name" value="Peptidase_M48_N"/>
    <property type="match status" value="1"/>
</dbReference>
<dbReference type="CDD" id="cd07343">
    <property type="entry name" value="M48A_Zmpste24p_like"/>
    <property type="match status" value="1"/>
</dbReference>
<evidence type="ECO:0000259" key="16">
    <source>
        <dbReference type="Pfam" id="PF01435"/>
    </source>
</evidence>
<evidence type="ECO:0000256" key="9">
    <source>
        <dbReference type="ARBA" id="ARBA00023049"/>
    </source>
</evidence>
<keyword evidence="19" id="KW-1185">Reference proteome</keyword>
<comment type="caution">
    <text evidence="18">The sequence shown here is derived from an EMBL/GenBank/DDBJ whole genome shotgun (WGS) entry which is preliminary data.</text>
</comment>
<dbReference type="InterPro" id="IPR032456">
    <property type="entry name" value="Peptidase_M48_N"/>
</dbReference>
<keyword evidence="8 15" id="KW-1133">Transmembrane helix</keyword>
<evidence type="ECO:0000256" key="14">
    <source>
        <dbReference type="PIRSR" id="PIRSR627057-2"/>
    </source>
</evidence>
<dbReference type="Gene3D" id="3.30.2010.10">
    <property type="entry name" value="Metalloproteases ('zincins'), catalytic domain"/>
    <property type="match status" value="1"/>
</dbReference>
<keyword evidence="9 15" id="KW-0482">Metalloprotease</keyword>
<feature type="transmembrane region" description="Helical" evidence="15">
    <location>
        <begin position="317"/>
        <end position="337"/>
    </location>
</feature>
<dbReference type="PANTHER" id="PTHR10120">
    <property type="entry name" value="CAAX PRENYL PROTEASE 1"/>
    <property type="match status" value="1"/>
</dbReference>
<comment type="catalytic activity">
    <reaction evidence="11 15">
        <text>Hydrolyzes the peptide bond -P2-(S-farnesyl or geranylgeranyl)C-P1'-P2'-P3'-COOH where P1' and P2' are amino acids with aliphatic side chains and P3' is any C-terminal residue.</text>
        <dbReference type="EC" id="3.4.24.84"/>
    </reaction>
</comment>
<dbReference type="GO" id="GO:0005789">
    <property type="term" value="C:endoplasmic reticulum membrane"/>
    <property type="evidence" value="ECO:0007669"/>
    <property type="project" value="UniProtKB-SubCell"/>
</dbReference>
<dbReference type="EMBL" id="JASBNA010000038">
    <property type="protein sequence ID" value="KAK7682061.1"/>
    <property type="molecule type" value="Genomic_DNA"/>
</dbReference>
<evidence type="ECO:0000259" key="17">
    <source>
        <dbReference type="Pfam" id="PF16491"/>
    </source>
</evidence>
<feature type="domain" description="CAAX prenyl protease 1 N-terminal" evidence="17">
    <location>
        <begin position="47"/>
        <end position="230"/>
    </location>
</feature>
<feature type="transmembrane region" description="Helical" evidence="15">
    <location>
        <begin position="357"/>
        <end position="381"/>
    </location>
</feature>